<gene>
    <name evidence="1" type="ORF">L1987_39459</name>
</gene>
<dbReference type="Proteomes" id="UP001056120">
    <property type="component" value="Linkage Group LG12"/>
</dbReference>
<keyword evidence="2" id="KW-1185">Reference proteome</keyword>
<reference evidence="1 2" key="2">
    <citation type="journal article" date="2022" name="Mol. Ecol. Resour.">
        <title>The genomes of chicory, endive, great burdock and yacon provide insights into Asteraceae paleo-polyploidization history and plant inulin production.</title>
        <authorList>
            <person name="Fan W."/>
            <person name="Wang S."/>
            <person name="Wang H."/>
            <person name="Wang A."/>
            <person name="Jiang F."/>
            <person name="Liu H."/>
            <person name="Zhao H."/>
            <person name="Xu D."/>
            <person name="Zhang Y."/>
        </authorList>
    </citation>
    <scope>NUCLEOTIDE SEQUENCE [LARGE SCALE GENOMIC DNA]</scope>
    <source>
        <strain evidence="2">cv. Yunnan</strain>
        <tissue evidence="1">Leaves</tissue>
    </source>
</reference>
<protein>
    <submittedName>
        <fullName evidence="1">Uncharacterized protein</fullName>
    </submittedName>
</protein>
<evidence type="ECO:0000313" key="2">
    <source>
        <dbReference type="Proteomes" id="UP001056120"/>
    </source>
</evidence>
<dbReference type="EMBL" id="CM042029">
    <property type="protein sequence ID" value="KAI3796774.1"/>
    <property type="molecule type" value="Genomic_DNA"/>
</dbReference>
<reference evidence="2" key="1">
    <citation type="journal article" date="2022" name="Mol. Ecol. Resour.">
        <title>The genomes of chicory, endive, great burdock and yacon provide insights into Asteraceae palaeo-polyploidization history and plant inulin production.</title>
        <authorList>
            <person name="Fan W."/>
            <person name="Wang S."/>
            <person name="Wang H."/>
            <person name="Wang A."/>
            <person name="Jiang F."/>
            <person name="Liu H."/>
            <person name="Zhao H."/>
            <person name="Xu D."/>
            <person name="Zhang Y."/>
        </authorList>
    </citation>
    <scope>NUCLEOTIDE SEQUENCE [LARGE SCALE GENOMIC DNA]</scope>
    <source>
        <strain evidence="2">cv. Yunnan</strain>
    </source>
</reference>
<sequence>MDSIPDKRRKEAKAIAISLNRINPRARTDFQLLLHRFITLVCGSDLLKWEVALECYIWSDHSFRFCQKFKVQTERFPSERRSYTL</sequence>
<comment type="caution">
    <text evidence="1">The sequence shown here is derived from an EMBL/GenBank/DDBJ whole genome shotgun (WGS) entry which is preliminary data.</text>
</comment>
<evidence type="ECO:0000313" key="1">
    <source>
        <dbReference type="EMBL" id="KAI3796774.1"/>
    </source>
</evidence>
<name>A0ACB9HM22_9ASTR</name>
<proteinExistence type="predicted"/>
<accession>A0ACB9HM22</accession>
<organism evidence="1 2">
    <name type="scientific">Smallanthus sonchifolius</name>
    <dbReference type="NCBI Taxonomy" id="185202"/>
    <lineage>
        <taxon>Eukaryota</taxon>
        <taxon>Viridiplantae</taxon>
        <taxon>Streptophyta</taxon>
        <taxon>Embryophyta</taxon>
        <taxon>Tracheophyta</taxon>
        <taxon>Spermatophyta</taxon>
        <taxon>Magnoliopsida</taxon>
        <taxon>eudicotyledons</taxon>
        <taxon>Gunneridae</taxon>
        <taxon>Pentapetalae</taxon>
        <taxon>asterids</taxon>
        <taxon>campanulids</taxon>
        <taxon>Asterales</taxon>
        <taxon>Asteraceae</taxon>
        <taxon>Asteroideae</taxon>
        <taxon>Heliantheae alliance</taxon>
        <taxon>Millerieae</taxon>
        <taxon>Smallanthus</taxon>
    </lineage>
</organism>